<dbReference type="Gene3D" id="3.30.2010.10">
    <property type="entry name" value="Metalloproteases ('zincins'), catalytic domain"/>
    <property type="match status" value="1"/>
</dbReference>
<reference evidence="8" key="1">
    <citation type="submission" date="2021-10" db="EMBL/GenBank/DDBJ databases">
        <title>Loktanella gaetbuli sp. nov., isolated from a tidal flat.</title>
        <authorList>
            <person name="Park S."/>
            <person name="Yoon J.-H."/>
        </authorList>
    </citation>
    <scope>NUCLEOTIDE SEQUENCE</scope>
    <source>
        <strain evidence="8">TSTF-M6</strain>
    </source>
</reference>
<evidence type="ECO:0000256" key="6">
    <source>
        <dbReference type="RuleBase" id="RU003983"/>
    </source>
</evidence>
<comment type="cofactor">
    <cofactor evidence="6">
        <name>Zn(2+)</name>
        <dbReference type="ChEBI" id="CHEBI:29105"/>
    </cofactor>
    <text evidence="6">Binds 1 zinc ion per subunit.</text>
</comment>
<dbReference type="InterPro" id="IPR001915">
    <property type="entry name" value="Peptidase_M48"/>
</dbReference>
<dbReference type="PANTHER" id="PTHR22726">
    <property type="entry name" value="METALLOENDOPEPTIDASE OMA1"/>
    <property type="match status" value="1"/>
</dbReference>
<protein>
    <submittedName>
        <fullName evidence="8">M48 family metallopeptidase</fullName>
    </submittedName>
</protein>
<evidence type="ECO:0000256" key="2">
    <source>
        <dbReference type="ARBA" id="ARBA00022723"/>
    </source>
</evidence>
<keyword evidence="9" id="KW-1185">Reference proteome</keyword>
<gene>
    <name evidence="8" type="ORF">LGQ03_09370</name>
</gene>
<name>A0ABS8BUQ4_9RHOB</name>
<evidence type="ECO:0000313" key="9">
    <source>
        <dbReference type="Proteomes" id="UP001138961"/>
    </source>
</evidence>
<feature type="domain" description="Peptidase M48" evidence="7">
    <location>
        <begin position="58"/>
        <end position="239"/>
    </location>
</feature>
<dbReference type="InterPro" id="IPR051156">
    <property type="entry name" value="Mito/Outer_Membr_Metalloprot"/>
</dbReference>
<dbReference type="EMBL" id="JAJATZ010000003">
    <property type="protein sequence ID" value="MCB5199451.1"/>
    <property type="molecule type" value="Genomic_DNA"/>
</dbReference>
<dbReference type="Pfam" id="PF01435">
    <property type="entry name" value="Peptidase_M48"/>
    <property type="match status" value="1"/>
</dbReference>
<sequence>MRSMTIRSTIFASIAALGLVACDDGPTLVSEQQVAQMGLQEWNAIQQQVPVSNNAAYQNRLDRVTRRLLDAAGENSSRWRWQVFQSPEPNAFALPGNRIGVFSGMMQIASTDAELAAVVGHEIAHLQANHGAERVSAQMASEIGLSVLDAALGAREVAGREQIGSALGMGVQYGVLLPYSRRNELEADRLGIALMDAAGYDPRAALTFWEKMSRASSRSPEFLTTHPAPNTRIQQIEAIIADL</sequence>
<evidence type="ECO:0000256" key="3">
    <source>
        <dbReference type="ARBA" id="ARBA00022801"/>
    </source>
</evidence>
<keyword evidence="3 6" id="KW-0378">Hydrolase</keyword>
<comment type="similarity">
    <text evidence="6">Belongs to the peptidase M48 family.</text>
</comment>
<evidence type="ECO:0000259" key="7">
    <source>
        <dbReference type="Pfam" id="PF01435"/>
    </source>
</evidence>
<evidence type="ECO:0000256" key="5">
    <source>
        <dbReference type="ARBA" id="ARBA00023049"/>
    </source>
</evidence>
<dbReference type="RefSeq" id="WP_226748177.1">
    <property type="nucleotide sequence ID" value="NZ_JAJATZ010000003.1"/>
</dbReference>
<keyword evidence="1 6" id="KW-0645">Protease</keyword>
<keyword evidence="2" id="KW-0479">Metal-binding</keyword>
<evidence type="ECO:0000256" key="4">
    <source>
        <dbReference type="ARBA" id="ARBA00022833"/>
    </source>
</evidence>
<comment type="caution">
    <text evidence="8">The sequence shown here is derived from an EMBL/GenBank/DDBJ whole genome shotgun (WGS) entry which is preliminary data.</text>
</comment>
<dbReference type="Proteomes" id="UP001138961">
    <property type="component" value="Unassembled WGS sequence"/>
</dbReference>
<keyword evidence="5 6" id="KW-0482">Metalloprotease</keyword>
<dbReference type="PANTHER" id="PTHR22726:SF24">
    <property type="entry name" value="M48 FAMILY METALLOPEPTIDASE"/>
    <property type="match status" value="1"/>
</dbReference>
<proteinExistence type="inferred from homology"/>
<evidence type="ECO:0000313" key="8">
    <source>
        <dbReference type="EMBL" id="MCB5199451.1"/>
    </source>
</evidence>
<dbReference type="CDD" id="cd07331">
    <property type="entry name" value="M48C_Oma1_like"/>
    <property type="match status" value="1"/>
</dbReference>
<evidence type="ECO:0000256" key="1">
    <source>
        <dbReference type="ARBA" id="ARBA00022670"/>
    </source>
</evidence>
<organism evidence="8 9">
    <name type="scientific">Loktanella gaetbuli</name>
    <dbReference type="NCBI Taxonomy" id="2881335"/>
    <lineage>
        <taxon>Bacteria</taxon>
        <taxon>Pseudomonadati</taxon>
        <taxon>Pseudomonadota</taxon>
        <taxon>Alphaproteobacteria</taxon>
        <taxon>Rhodobacterales</taxon>
        <taxon>Roseobacteraceae</taxon>
        <taxon>Loktanella</taxon>
    </lineage>
</organism>
<keyword evidence="4 6" id="KW-0862">Zinc</keyword>
<dbReference type="PROSITE" id="PS51257">
    <property type="entry name" value="PROKAR_LIPOPROTEIN"/>
    <property type="match status" value="1"/>
</dbReference>
<accession>A0ABS8BUQ4</accession>